<dbReference type="KEGG" id="sgz:C0216_19425"/>
<evidence type="ECO:0000313" key="1">
    <source>
        <dbReference type="EMBL" id="AXE27620.1"/>
    </source>
</evidence>
<reference evidence="1 2" key="1">
    <citation type="submission" date="2018-01" db="EMBL/GenBank/DDBJ databases">
        <title>Draft genome Sequence of streptomyces globosus LZH-48.</title>
        <authorList>
            <person name="Ran K."/>
            <person name="Li Z."/>
            <person name="Wei S."/>
            <person name="Dong R."/>
        </authorList>
    </citation>
    <scope>NUCLEOTIDE SEQUENCE [LARGE SCALE GENOMIC DNA]</scope>
    <source>
        <strain evidence="1 2">LZH-48</strain>
    </source>
</reference>
<dbReference type="Proteomes" id="UP000252004">
    <property type="component" value="Chromosome"/>
</dbReference>
<accession>A0A344U9P9</accession>
<dbReference type="OrthoDB" id="1910498at2"/>
<name>A0A344U9P9_9ACTN</name>
<organism evidence="1 2">
    <name type="scientific">Streptomyces globosus</name>
    <dbReference type="NCBI Taxonomy" id="68209"/>
    <lineage>
        <taxon>Bacteria</taxon>
        <taxon>Bacillati</taxon>
        <taxon>Actinomycetota</taxon>
        <taxon>Actinomycetes</taxon>
        <taxon>Kitasatosporales</taxon>
        <taxon>Streptomycetaceae</taxon>
        <taxon>Streptomyces</taxon>
    </lineage>
</organism>
<dbReference type="AlphaFoldDB" id="A0A344U9P9"/>
<evidence type="ECO:0000313" key="2">
    <source>
        <dbReference type="Proteomes" id="UP000252004"/>
    </source>
</evidence>
<keyword evidence="2" id="KW-1185">Reference proteome</keyword>
<dbReference type="EMBL" id="CP030862">
    <property type="protein sequence ID" value="AXE27620.1"/>
    <property type="molecule type" value="Genomic_DNA"/>
</dbReference>
<proteinExistence type="predicted"/>
<gene>
    <name evidence="1" type="ORF">C0216_19425</name>
</gene>
<protein>
    <submittedName>
        <fullName evidence="1">Saccharopine dehydrogenase</fullName>
    </submittedName>
</protein>
<sequence>MAGRDAAKAARLGGVRADVGDPAGFGRTLDGLGDVAAAVMCVEPPDGAAARACLERGTGLVDVGATRRLLDDVAGLHPLAAASGATAVLSVGVAPGLTNLLARRAHEDVGGAERIDLTVLLGSGERHGADAVRWTVDHLAAPPAAGPLRTALPGFGSRTAYAFPFSDQYTLPRTLGTPRVATRLCLDSRPLTAALFGLRRAARRPAVRRALNAAFRRIHLGGDGFAVRADAHRGSRHCAYALTGRAQSRVTGLVAAHVTAELLGGALPAGVHHIEELPVFARLPESLAEHGVTLHRPAPGGGSLRG</sequence>
<dbReference type="Gene3D" id="3.40.50.720">
    <property type="entry name" value="NAD(P)-binding Rossmann-like Domain"/>
    <property type="match status" value="1"/>
</dbReference>